<proteinExistence type="predicted"/>
<keyword evidence="2" id="KW-1185">Reference proteome</keyword>
<evidence type="ECO:0000313" key="1">
    <source>
        <dbReference type="EMBL" id="TKR88211.1"/>
    </source>
</evidence>
<dbReference type="EMBL" id="AZBU02000003">
    <property type="protein sequence ID" value="TKR88211.1"/>
    <property type="molecule type" value="Genomic_DNA"/>
</dbReference>
<accession>A0A4U5NY15</accession>
<organism evidence="1 2">
    <name type="scientific">Steinernema carpocapsae</name>
    <name type="common">Entomopathogenic nematode</name>
    <dbReference type="NCBI Taxonomy" id="34508"/>
    <lineage>
        <taxon>Eukaryota</taxon>
        <taxon>Metazoa</taxon>
        <taxon>Ecdysozoa</taxon>
        <taxon>Nematoda</taxon>
        <taxon>Chromadorea</taxon>
        <taxon>Rhabditida</taxon>
        <taxon>Tylenchina</taxon>
        <taxon>Panagrolaimomorpha</taxon>
        <taxon>Strongyloidoidea</taxon>
        <taxon>Steinernematidae</taxon>
        <taxon>Steinernema</taxon>
    </lineage>
</organism>
<protein>
    <submittedName>
        <fullName evidence="1">Uncharacterized protein</fullName>
    </submittedName>
</protein>
<reference evidence="1 2" key="2">
    <citation type="journal article" date="2019" name="G3 (Bethesda)">
        <title>Hybrid Assembly of the Genome of the Entomopathogenic Nematode Steinernema carpocapsae Identifies the X-Chromosome.</title>
        <authorList>
            <person name="Serra L."/>
            <person name="Macchietto M."/>
            <person name="Macias-Munoz A."/>
            <person name="McGill C.J."/>
            <person name="Rodriguez I.M."/>
            <person name="Rodriguez B."/>
            <person name="Murad R."/>
            <person name="Mortazavi A."/>
        </authorList>
    </citation>
    <scope>NUCLEOTIDE SEQUENCE [LARGE SCALE GENOMIC DNA]</scope>
    <source>
        <strain evidence="1 2">ALL</strain>
    </source>
</reference>
<reference evidence="1 2" key="1">
    <citation type="journal article" date="2015" name="Genome Biol.">
        <title>Comparative genomics of Steinernema reveals deeply conserved gene regulatory networks.</title>
        <authorList>
            <person name="Dillman A.R."/>
            <person name="Macchietto M."/>
            <person name="Porter C.F."/>
            <person name="Rogers A."/>
            <person name="Williams B."/>
            <person name="Antoshechkin I."/>
            <person name="Lee M.M."/>
            <person name="Goodwin Z."/>
            <person name="Lu X."/>
            <person name="Lewis E.E."/>
            <person name="Goodrich-Blair H."/>
            <person name="Stock S.P."/>
            <person name="Adams B.J."/>
            <person name="Sternberg P.W."/>
            <person name="Mortazavi A."/>
        </authorList>
    </citation>
    <scope>NUCLEOTIDE SEQUENCE [LARGE SCALE GENOMIC DNA]</scope>
    <source>
        <strain evidence="1 2">ALL</strain>
    </source>
</reference>
<dbReference type="Proteomes" id="UP000298663">
    <property type="component" value="Unassembled WGS sequence"/>
</dbReference>
<name>A0A4U5NY15_STECR</name>
<gene>
    <name evidence="1" type="ORF">L596_012491</name>
</gene>
<evidence type="ECO:0000313" key="2">
    <source>
        <dbReference type="Proteomes" id="UP000298663"/>
    </source>
</evidence>
<sequence>MSVAGNVVRIRDASGRVFGSGFQVRIRIGSGNPKGTRQEPFQPEGRLLSGGFLTSFNYTPPTVDHSVLYFDDLINIYSIFFVRDIKAIPTTLLSDPGGLDRQFLKVHISECVGAERKERKHCERIELVDKTDLESLGSGHVSNLTAKRKNNN</sequence>
<comment type="caution">
    <text evidence="1">The sequence shown here is derived from an EMBL/GenBank/DDBJ whole genome shotgun (WGS) entry which is preliminary data.</text>
</comment>
<dbReference type="AlphaFoldDB" id="A0A4U5NY15"/>